<keyword evidence="2" id="KW-1185">Reference proteome</keyword>
<accession>S6A215</accession>
<dbReference type="HOGENOM" id="CLU_3123865_0_0_12"/>
<name>S6A215_9SPIR</name>
<reference evidence="1 2" key="1">
    <citation type="journal article" date="2013" name="PLoS ONE">
        <title>Genome-Wide Relatedness of Treponema pedis, from Gingiva and Necrotic Skin Lesions of Pigs, with the Human Oral Pathogen Treponema denticola.</title>
        <authorList>
            <person name="Svartstrom O."/>
            <person name="Mushtaq M."/>
            <person name="Pringle M."/>
            <person name="Segerman B."/>
        </authorList>
    </citation>
    <scope>NUCLEOTIDE SEQUENCE [LARGE SCALE GENOMIC DNA]</scope>
    <source>
        <strain evidence="1">T A4</strain>
    </source>
</reference>
<proteinExistence type="predicted"/>
<dbReference type="EMBL" id="CP004120">
    <property type="protein sequence ID" value="AGT45028.1"/>
    <property type="molecule type" value="Genomic_DNA"/>
</dbReference>
<dbReference type="Proteomes" id="UP000015620">
    <property type="component" value="Chromosome"/>
</dbReference>
<dbReference type="STRING" id="1291379.TPE_2556"/>
<sequence length="50" mass="6030">MVYMYFIKTARHNNLTVQLHAITCQPHKNRFIKPEYKNIGNYKLPPPMRI</sequence>
<dbReference type="AlphaFoldDB" id="S6A215"/>
<evidence type="ECO:0000313" key="2">
    <source>
        <dbReference type="Proteomes" id="UP000015620"/>
    </source>
</evidence>
<gene>
    <name evidence="1" type="ORF">TPE_2556</name>
</gene>
<organism evidence="1 2">
    <name type="scientific">Treponema pedis str. T A4</name>
    <dbReference type="NCBI Taxonomy" id="1291379"/>
    <lineage>
        <taxon>Bacteria</taxon>
        <taxon>Pseudomonadati</taxon>
        <taxon>Spirochaetota</taxon>
        <taxon>Spirochaetia</taxon>
        <taxon>Spirochaetales</taxon>
        <taxon>Treponemataceae</taxon>
        <taxon>Treponema</taxon>
    </lineage>
</organism>
<dbReference type="KEGG" id="tped:TPE_2556"/>
<evidence type="ECO:0000313" key="1">
    <source>
        <dbReference type="EMBL" id="AGT45028.1"/>
    </source>
</evidence>
<dbReference type="PATRIC" id="fig|1291379.3.peg.2526"/>
<protein>
    <submittedName>
        <fullName evidence="1">Uncharacterized protein</fullName>
    </submittedName>
</protein>